<dbReference type="AlphaFoldDB" id="A0A4V1C4Q9"/>
<evidence type="ECO:0000313" key="2">
    <source>
        <dbReference type="EMBL" id="QBZ53745.1"/>
    </source>
</evidence>
<proteinExistence type="predicted"/>
<reference evidence="2 3" key="1">
    <citation type="journal article" date="2019" name="Mol. Biol. Evol.">
        <title>Blast fungal genomes show frequent chromosomal changes, gene gains and losses, and effector gene turnover.</title>
        <authorList>
            <person name="Gomez Luciano L.B."/>
            <person name="Jason Tsai I."/>
            <person name="Chuma I."/>
            <person name="Tosa Y."/>
            <person name="Chen Y.H."/>
            <person name="Li J.Y."/>
            <person name="Li M.Y."/>
            <person name="Jade Lu M.Y."/>
            <person name="Nakayashiki H."/>
            <person name="Li W.H."/>
        </authorList>
    </citation>
    <scope>NUCLEOTIDE SEQUENCE [LARGE SCALE GENOMIC DNA]</scope>
    <source>
        <strain evidence="2">MZ5-1-6</strain>
    </source>
</reference>
<accession>A0A4V1C4Q9</accession>
<protein>
    <submittedName>
        <fullName evidence="2">Uncharacterized protein</fullName>
    </submittedName>
</protein>
<feature type="region of interest" description="Disordered" evidence="1">
    <location>
        <begin position="43"/>
        <end position="62"/>
    </location>
</feature>
<organism evidence="2 3">
    <name type="scientific">Pyricularia oryzae</name>
    <name type="common">Rice blast fungus</name>
    <name type="synonym">Magnaporthe oryzae</name>
    <dbReference type="NCBI Taxonomy" id="318829"/>
    <lineage>
        <taxon>Eukaryota</taxon>
        <taxon>Fungi</taxon>
        <taxon>Dikarya</taxon>
        <taxon>Ascomycota</taxon>
        <taxon>Pezizomycotina</taxon>
        <taxon>Sordariomycetes</taxon>
        <taxon>Sordariomycetidae</taxon>
        <taxon>Magnaporthales</taxon>
        <taxon>Pyriculariaceae</taxon>
        <taxon>Pyricularia</taxon>
    </lineage>
</organism>
<evidence type="ECO:0000313" key="3">
    <source>
        <dbReference type="Proteomes" id="UP000294847"/>
    </source>
</evidence>
<name>A0A4V1C4Q9_PYROR</name>
<dbReference type="Proteomes" id="UP000294847">
    <property type="component" value="Chromosome 1"/>
</dbReference>
<feature type="region of interest" description="Disordered" evidence="1">
    <location>
        <begin position="1"/>
        <end position="25"/>
    </location>
</feature>
<sequence>MCRVRGVTGLGSSAAPMPVQGPIGGTNRLVCPSAKRDWAWAPMGPFHPRHSARSDAESVPYR</sequence>
<evidence type="ECO:0000256" key="1">
    <source>
        <dbReference type="SAM" id="MobiDB-lite"/>
    </source>
</evidence>
<dbReference type="EMBL" id="CP034204">
    <property type="protein sequence ID" value="QBZ53745.1"/>
    <property type="molecule type" value="Genomic_DNA"/>
</dbReference>
<gene>
    <name evidence="2" type="ORF">PoMZ_09435</name>
</gene>